<dbReference type="PANTHER" id="PTHR45953">
    <property type="entry name" value="IDURONATE 2-SULFATASE"/>
    <property type="match status" value="1"/>
</dbReference>
<name>A0A559KGC6_9BACL</name>
<evidence type="ECO:0000259" key="4">
    <source>
        <dbReference type="Pfam" id="PF00884"/>
    </source>
</evidence>
<comment type="similarity">
    <text evidence="1">Belongs to the sulfatase family.</text>
</comment>
<dbReference type="Gene3D" id="3.40.720.10">
    <property type="entry name" value="Alkaline Phosphatase, subunit A"/>
    <property type="match status" value="1"/>
</dbReference>
<comment type="caution">
    <text evidence="5">The sequence shown here is derived from an EMBL/GenBank/DDBJ whole genome shotgun (WGS) entry which is preliminary data.</text>
</comment>
<keyword evidence="6" id="KW-1185">Reference proteome</keyword>
<keyword evidence="3 5" id="KW-0378">Hydrolase</keyword>
<keyword evidence="5" id="KW-0808">Transferase</keyword>
<dbReference type="GO" id="GO:0046872">
    <property type="term" value="F:metal ion binding"/>
    <property type="evidence" value="ECO:0007669"/>
    <property type="project" value="UniProtKB-KW"/>
</dbReference>
<accession>A0A559KGC6</accession>
<dbReference type="AlphaFoldDB" id="A0A559KGC6"/>
<evidence type="ECO:0000256" key="2">
    <source>
        <dbReference type="ARBA" id="ARBA00022723"/>
    </source>
</evidence>
<dbReference type="GO" id="GO:0016740">
    <property type="term" value="F:transferase activity"/>
    <property type="evidence" value="ECO:0007669"/>
    <property type="project" value="UniProtKB-KW"/>
</dbReference>
<dbReference type="InterPro" id="IPR000917">
    <property type="entry name" value="Sulfatase_N"/>
</dbReference>
<evidence type="ECO:0000313" key="6">
    <source>
        <dbReference type="Proteomes" id="UP000317036"/>
    </source>
</evidence>
<dbReference type="GO" id="GO:0008484">
    <property type="term" value="F:sulfuric ester hydrolase activity"/>
    <property type="evidence" value="ECO:0007669"/>
    <property type="project" value="TreeGrafter"/>
</dbReference>
<organism evidence="5 6">
    <name type="scientific">Paenibacillus cremeus</name>
    <dbReference type="NCBI Taxonomy" id="2163881"/>
    <lineage>
        <taxon>Bacteria</taxon>
        <taxon>Bacillati</taxon>
        <taxon>Bacillota</taxon>
        <taxon>Bacilli</taxon>
        <taxon>Bacillales</taxon>
        <taxon>Paenibacillaceae</taxon>
        <taxon>Paenibacillus</taxon>
    </lineage>
</organism>
<dbReference type="InterPro" id="IPR024607">
    <property type="entry name" value="Sulfatase_CS"/>
</dbReference>
<dbReference type="PANTHER" id="PTHR45953:SF1">
    <property type="entry name" value="IDURONATE 2-SULFATASE"/>
    <property type="match status" value="1"/>
</dbReference>
<dbReference type="Proteomes" id="UP000317036">
    <property type="component" value="Unassembled WGS sequence"/>
</dbReference>
<protein>
    <submittedName>
        <fullName evidence="5">Sulfatase-like hydrolase/transferase</fullName>
    </submittedName>
</protein>
<evidence type="ECO:0000313" key="5">
    <source>
        <dbReference type="EMBL" id="TVY11180.1"/>
    </source>
</evidence>
<dbReference type="EMBL" id="VNJI01000004">
    <property type="protein sequence ID" value="TVY11180.1"/>
    <property type="molecule type" value="Genomic_DNA"/>
</dbReference>
<sequence length="473" mass="53752">MSQRPNILLLLSDQHSPHVLGRAGNALVRTPNLDRLAEEGMYFEQAYCQNPLCVPSRASLITGQYSRNVGIYDNKHILEANCATIPRVLGAQGYRTCLIGKMHFNGDQFHGFQQRPYGDLFGQAHQPDPYRTPDESGLGDIVKTTGPSGIPLPLTQTEICVAEAAKWLQIHVAQHREKPFFLSVNFDKPHFPIKAPRNYYEYYEGRVELPQVPENALDRAVPFVRNEFYNNKTGLNSKEDQLRALAAYYGCVEWVDDAIGRLLETLDYLGLAENTIVIYTSDHGEMGGEHGTWQKFLFFDASARVPFIIRWPNTIQPGSKCSQPIGLIDLFPTLAEAAQCPVPDTCDGVSLLPLWEDQPLKRDAIFSETVILVRPELAGCMIRTGPWKYSCYLDGSEELYNLEADLDEWNNLASEGHLQSLKQSLKQRVIEFWEPQKQLERYHNTPKMRREKHFYPYSNQFLLSDGTIVDGRP</sequence>
<dbReference type="RefSeq" id="WP_144844011.1">
    <property type="nucleotide sequence ID" value="NZ_VNJI01000004.1"/>
</dbReference>
<feature type="domain" description="Sulfatase N-terminal" evidence="4">
    <location>
        <begin position="5"/>
        <end position="338"/>
    </location>
</feature>
<evidence type="ECO:0000256" key="3">
    <source>
        <dbReference type="ARBA" id="ARBA00022801"/>
    </source>
</evidence>
<evidence type="ECO:0000256" key="1">
    <source>
        <dbReference type="ARBA" id="ARBA00008779"/>
    </source>
</evidence>
<proteinExistence type="inferred from homology"/>
<gene>
    <name evidence="5" type="ORF">FPZ49_04930</name>
</gene>
<dbReference type="CDD" id="cd16037">
    <property type="entry name" value="sulfatase_like"/>
    <property type="match status" value="1"/>
</dbReference>
<dbReference type="PROSITE" id="PS00149">
    <property type="entry name" value="SULFATASE_2"/>
    <property type="match status" value="1"/>
</dbReference>
<keyword evidence="2" id="KW-0479">Metal-binding</keyword>
<dbReference type="Pfam" id="PF00884">
    <property type="entry name" value="Sulfatase"/>
    <property type="match status" value="1"/>
</dbReference>
<dbReference type="GO" id="GO:0005737">
    <property type="term" value="C:cytoplasm"/>
    <property type="evidence" value="ECO:0007669"/>
    <property type="project" value="TreeGrafter"/>
</dbReference>
<dbReference type="OrthoDB" id="9762324at2"/>
<dbReference type="InterPro" id="IPR017850">
    <property type="entry name" value="Alkaline_phosphatase_core_sf"/>
</dbReference>
<dbReference type="SUPFAM" id="SSF53649">
    <property type="entry name" value="Alkaline phosphatase-like"/>
    <property type="match status" value="1"/>
</dbReference>
<reference evidence="5 6" key="1">
    <citation type="submission" date="2019-07" db="EMBL/GenBank/DDBJ databases">
        <authorList>
            <person name="Kim J."/>
        </authorList>
    </citation>
    <scope>NUCLEOTIDE SEQUENCE [LARGE SCALE GENOMIC DNA]</scope>
    <source>
        <strain evidence="5 6">JC52</strain>
    </source>
</reference>